<evidence type="ECO:0000313" key="11">
    <source>
        <dbReference type="EMBL" id="OLR64255.1"/>
    </source>
</evidence>
<comment type="subcellular location">
    <subcellularLocation>
        <location evidence="1 10">Cell membrane</location>
        <topology evidence="1 10">Multi-pass membrane protein</topology>
    </subcellularLocation>
</comment>
<reference evidence="11 12" key="1">
    <citation type="journal article" date="2016" name="Appl. Environ. Microbiol.">
        <title>Function and Phylogeny of Bacterial Butyryl Coenzyme A:Acetate Transferases and Their Diversity in the Proximal Colon of Swine.</title>
        <authorList>
            <person name="Trachsel J."/>
            <person name="Bayles D.O."/>
            <person name="Looft T."/>
            <person name="Levine U.Y."/>
            <person name="Allen H.K."/>
        </authorList>
    </citation>
    <scope>NUCLEOTIDE SEQUENCE [LARGE SCALE GENOMIC DNA]</scope>
    <source>
        <strain evidence="11 12">35-6-1</strain>
    </source>
</reference>
<keyword evidence="3 10" id="KW-0812">Transmembrane</keyword>
<dbReference type="HAMAP" id="MF_00454">
    <property type="entry name" value="FluC"/>
    <property type="match status" value="1"/>
</dbReference>
<keyword evidence="4 10" id="KW-1133">Transmembrane helix</keyword>
<evidence type="ECO:0000256" key="10">
    <source>
        <dbReference type="HAMAP-Rule" id="MF_00454"/>
    </source>
</evidence>
<evidence type="ECO:0000256" key="7">
    <source>
        <dbReference type="ARBA" id="ARBA00035120"/>
    </source>
</evidence>
<keyword evidence="10" id="KW-0479">Metal-binding</keyword>
<proteinExistence type="inferred from homology"/>
<keyword evidence="10" id="KW-0406">Ion transport</keyword>
<keyword evidence="10" id="KW-0813">Transport</keyword>
<organism evidence="11 12">
    <name type="scientific">Peptoniphilus porci</name>
    <dbReference type="NCBI Taxonomy" id="2652280"/>
    <lineage>
        <taxon>Bacteria</taxon>
        <taxon>Bacillati</taxon>
        <taxon>Bacillota</taxon>
        <taxon>Tissierellia</taxon>
        <taxon>Tissierellales</taxon>
        <taxon>Peptoniphilaceae</taxon>
        <taxon>Peptoniphilus</taxon>
    </lineage>
</organism>
<dbReference type="STRING" id="1465756.BIV18_01180"/>
<sequence>MYLFVALGGALGSLLRYFLSNNIKSGGNFPISTFIINVIGSFLIALIAFYAEKNKLDSRLVIFMKVGFCGGFTTFSTFAFEIFNLENNGNFLNSIFYAVLSIVFSLIAIDFARFLILERV</sequence>
<dbReference type="Pfam" id="PF02537">
    <property type="entry name" value="CRCB"/>
    <property type="match status" value="1"/>
</dbReference>
<feature type="binding site" evidence="10">
    <location>
        <position position="73"/>
    </location>
    <ligand>
        <name>Na(+)</name>
        <dbReference type="ChEBI" id="CHEBI:29101"/>
        <note>structural</note>
    </ligand>
</feature>
<accession>A0A1U7LXV6</accession>
<protein>
    <recommendedName>
        <fullName evidence="10">Fluoride-specific ion channel FluC</fullName>
    </recommendedName>
</protein>
<keyword evidence="5 10" id="KW-0472">Membrane</keyword>
<gene>
    <name evidence="10" type="primary">fluC</name>
    <name evidence="10" type="synonym">crcB</name>
    <name evidence="11" type="ORF">BIV18_01180</name>
</gene>
<dbReference type="GO" id="GO:0062054">
    <property type="term" value="F:fluoride channel activity"/>
    <property type="evidence" value="ECO:0007669"/>
    <property type="project" value="UniProtKB-UniRule"/>
</dbReference>
<comment type="catalytic activity">
    <reaction evidence="8">
        <text>fluoride(in) = fluoride(out)</text>
        <dbReference type="Rhea" id="RHEA:76159"/>
        <dbReference type="ChEBI" id="CHEBI:17051"/>
    </reaction>
    <physiologicalReaction direction="left-to-right" evidence="8">
        <dbReference type="Rhea" id="RHEA:76160"/>
    </physiologicalReaction>
</comment>
<accession>A0A848R4K5</accession>
<comment type="similarity">
    <text evidence="7 10">Belongs to the fluoride channel Fluc/FEX (TC 1.A.43) family.</text>
</comment>
<evidence type="ECO:0000256" key="4">
    <source>
        <dbReference type="ARBA" id="ARBA00022989"/>
    </source>
</evidence>
<dbReference type="GO" id="GO:0005886">
    <property type="term" value="C:plasma membrane"/>
    <property type="evidence" value="ECO:0007669"/>
    <property type="project" value="UniProtKB-SubCell"/>
</dbReference>
<evidence type="ECO:0000256" key="9">
    <source>
        <dbReference type="ARBA" id="ARBA00049940"/>
    </source>
</evidence>
<dbReference type="RefSeq" id="WP_075658884.1">
    <property type="nucleotide sequence ID" value="NZ_JABDSR010000001.1"/>
</dbReference>
<comment type="caution">
    <text evidence="11">The sequence shown here is derived from an EMBL/GenBank/DDBJ whole genome shotgun (WGS) entry which is preliminary data.</text>
</comment>
<evidence type="ECO:0000256" key="1">
    <source>
        <dbReference type="ARBA" id="ARBA00004651"/>
    </source>
</evidence>
<keyword evidence="2 10" id="KW-1003">Cell membrane</keyword>
<keyword evidence="12" id="KW-1185">Reference proteome</keyword>
<feature type="transmembrane region" description="Helical" evidence="10">
    <location>
        <begin position="95"/>
        <end position="116"/>
    </location>
</feature>
<dbReference type="GO" id="GO:0046872">
    <property type="term" value="F:metal ion binding"/>
    <property type="evidence" value="ECO:0007669"/>
    <property type="project" value="UniProtKB-KW"/>
</dbReference>
<feature type="transmembrane region" description="Helical" evidence="10">
    <location>
        <begin position="30"/>
        <end position="50"/>
    </location>
</feature>
<dbReference type="AlphaFoldDB" id="A0A1U7LXV6"/>
<evidence type="ECO:0000256" key="3">
    <source>
        <dbReference type="ARBA" id="ARBA00022692"/>
    </source>
</evidence>
<evidence type="ECO:0000256" key="5">
    <source>
        <dbReference type="ARBA" id="ARBA00023136"/>
    </source>
</evidence>
<comment type="activity regulation">
    <text evidence="10">Na(+) is not transported, but it plays an essential structural role and its presence is essential for fluoride channel function.</text>
</comment>
<dbReference type="PANTHER" id="PTHR28259">
    <property type="entry name" value="FLUORIDE EXPORT PROTEIN 1-RELATED"/>
    <property type="match status" value="1"/>
</dbReference>
<feature type="transmembrane region" description="Helical" evidence="10">
    <location>
        <begin position="62"/>
        <end position="83"/>
    </location>
</feature>
<evidence type="ECO:0000256" key="8">
    <source>
        <dbReference type="ARBA" id="ARBA00035585"/>
    </source>
</evidence>
<name>A0A1U7LXV6_9FIRM</name>
<keyword evidence="6 10" id="KW-0407">Ion channel</keyword>
<evidence type="ECO:0000313" key="12">
    <source>
        <dbReference type="Proteomes" id="UP000187166"/>
    </source>
</evidence>
<dbReference type="NCBIfam" id="TIGR00494">
    <property type="entry name" value="crcB"/>
    <property type="match status" value="1"/>
</dbReference>
<feature type="binding site" evidence="10">
    <location>
        <position position="70"/>
    </location>
    <ligand>
        <name>Na(+)</name>
        <dbReference type="ChEBI" id="CHEBI:29101"/>
        <note>structural</note>
    </ligand>
</feature>
<dbReference type="EMBL" id="MJIH01000001">
    <property type="protein sequence ID" value="OLR64255.1"/>
    <property type="molecule type" value="Genomic_DNA"/>
</dbReference>
<dbReference type="InterPro" id="IPR003691">
    <property type="entry name" value="FluC"/>
</dbReference>
<evidence type="ECO:0000256" key="2">
    <source>
        <dbReference type="ARBA" id="ARBA00022475"/>
    </source>
</evidence>
<dbReference type="Proteomes" id="UP000187166">
    <property type="component" value="Unassembled WGS sequence"/>
</dbReference>
<comment type="function">
    <text evidence="9 10">Fluoride-specific ion channel. Important for reducing fluoride concentration in the cell, thus reducing its toxicity.</text>
</comment>
<dbReference type="GO" id="GO:0140114">
    <property type="term" value="P:cellular detoxification of fluoride"/>
    <property type="evidence" value="ECO:0007669"/>
    <property type="project" value="UniProtKB-UniRule"/>
</dbReference>
<evidence type="ECO:0000256" key="6">
    <source>
        <dbReference type="ARBA" id="ARBA00023303"/>
    </source>
</evidence>
<keyword evidence="10" id="KW-0915">Sodium</keyword>
<dbReference type="PANTHER" id="PTHR28259:SF1">
    <property type="entry name" value="FLUORIDE EXPORT PROTEIN 1-RELATED"/>
    <property type="match status" value="1"/>
</dbReference>